<dbReference type="Gene3D" id="3.40.630.10">
    <property type="entry name" value="Zn peptidases"/>
    <property type="match status" value="1"/>
</dbReference>
<dbReference type="EMBL" id="CAEZXR010000073">
    <property type="protein sequence ID" value="CAB4698254.1"/>
    <property type="molecule type" value="Genomic_DNA"/>
</dbReference>
<evidence type="ECO:0000313" key="2">
    <source>
        <dbReference type="EMBL" id="CAB4698254.1"/>
    </source>
</evidence>
<reference evidence="2" key="1">
    <citation type="submission" date="2020-05" db="EMBL/GenBank/DDBJ databases">
        <authorList>
            <person name="Chiriac C."/>
            <person name="Salcher M."/>
            <person name="Ghai R."/>
            <person name="Kavagutti S V."/>
        </authorList>
    </citation>
    <scope>NUCLEOTIDE SEQUENCE</scope>
</reference>
<dbReference type="Gene3D" id="3.50.30.30">
    <property type="match status" value="1"/>
</dbReference>
<dbReference type="AlphaFoldDB" id="A0A6J6PQ95"/>
<gene>
    <name evidence="2" type="ORF">UFOPK2579_00793</name>
</gene>
<protein>
    <submittedName>
        <fullName evidence="2">Unannotated protein</fullName>
    </submittedName>
</protein>
<dbReference type="SUPFAM" id="SSF53187">
    <property type="entry name" value="Zn-dependent exopeptidases"/>
    <property type="match status" value="1"/>
</dbReference>
<accession>A0A6J6PQ95</accession>
<name>A0A6J6PQ95_9ZZZZ</name>
<sequence length="508" mass="51134">MISPRAACAAAALALSASFLAPAAALSPAGPDRAGADLLGEASLMSAVREYAGLGDHHRTGTAAERRTQAWLTRGLRSAGLRVGSDAYTFAGFLPRTVALSVGGAPVAGPAAYLYSGLTRARGITAELVDVGSGSAAQVSSADVAGRIAVVTVPVVNGLTVGLPGAFRAVDEAGAAGLVVVTDGPDGLVVHQNVDSRAGVQDLPTLLVGSDAGAEVVAAAGERATLTLTARVGQSCDTDVWGVLPGADPDRYLVIGTPTSAHVSSGSERGAGVAVLLGLARHYASLPRSERPVGLVFAGLSGHEIGFLGLPVLLAAHESWFARADAYLHLGASIATRALASTSDLPVGEPTRSLYVSENPVLEAVATASFLGSQPLSTTPPSVLNPGEQSVAYAAGIPIIGISGSGDYFHTAGDTPDVVVPSLLVGQAVSYSAAIDSLATLPAGLVRSANALALQAAQQAEAPEPADTERGGRQPQPVRSCVDRRPTQSPLGVQGRIVGKSRVYRPGA</sequence>
<proteinExistence type="predicted"/>
<organism evidence="2">
    <name type="scientific">freshwater metagenome</name>
    <dbReference type="NCBI Taxonomy" id="449393"/>
    <lineage>
        <taxon>unclassified sequences</taxon>
        <taxon>metagenomes</taxon>
        <taxon>ecological metagenomes</taxon>
    </lineage>
</organism>
<feature type="region of interest" description="Disordered" evidence="1">
    <location>
        <begin position="457"/>
        <end position="496"/>
    </location>
</feature>
<evidence type="ECO:0000256" key="1">
    <source>
        <dbReference type="SAM" id="MobiDB-lite"/>
    </source>
</evidence>